<evidence type="ECO:0000313" key="1">
    <source>
        <dbReference type="EMBL" id="KAB2596892.1"/>
    </source>
</evidence>
<gene>
    <name evidence="1" type="ORF">D8674_032342</name>
</gene>
<name>A0A5N5F6M4_9ROSA</name>
<evidence type="ECO:0000313" key="2">
    <source>
        <dbReference type="Proteomes" id="UP000327157"/>
    </source>
</evidence>
<keyword evidence="2" id="KW-1185">Reference proteome</keyword>
<dbReference type="AlphaFoldDB" id="A0A5N5F6M4"/>
<organism evidence="1 2">
    <name type="scientific">Pyrus ussuriensis x Pyrus communis</name>
    <dbReference type="NCBI Taxonomy" id="2448454"/>
    <lineage>
        <taxon>Eukaryota</taxon>
        <taxon>Viridiplantae</taxon>
        <taxon>Streptophyta</taxon>
        <taxon>Embryophyta</taxon>
        <taxon>Tracheophyta</taxon>
        <taxon>Spermatophyta</taxon>
        <taxon>Magnoliopsida</taxon>
        <taxon>eudicotyledons</taxon>
        <taxon>Gunneridae</taxon>
        <taxon>Pentapetalae</taxon>
        <taxon>rosids</taxon>
        <taxon>fabids</taxon>
        <taxon>Rosales</taxon>
        <taxon>Rosaceae</taxon>
        <taxon>Amygdaloideae</taxon>
        <taxon>Maleae</taxon>
        <taxon>Pyrus</taxon>
    </lineage>
</organism>
<reference evidence="1 2" key="3">
    <citation type="submission" date="2019-11" db="EMBL/GenBank/DDBJ databases">
        <title>A de novo genome assembly of a pear dwarfing rootstock.</title>
        <authorList>
            <person name="Wang F."/>
            <person name="Wang J."/>
            <person name="Li S."/>
            <person name="Zhang Y."/>
            <person name="Fang M."/>
            <person name="Ma L."/>
            <person name="Zhao Y."/>
            <person name="Jiang S."/>
        </authorList>
    </citation>
    <scope>NUCLEOTIDE SEQUENCE [LARGE SCALE GENOMIC DNA]</scope>
    <source>
        <strain evidence="1">S2</strain>
        <tissue evidence="1">Leaf</tissue>
    </source>
</reference>
<accession>A0A5N5F6M4</accession>
<comment type="caution">
    <text evidence="1">The sequence shown here is derived from an EMBL/GenBank/DDBJ whole genome shotgun (WGS) entry which is preliminary data.</text>
</comment>
<dbReference type="Proteomes" id="UP000327157">
    <property type="component" value="Chromosome 7"/>
</dbReference>
<reference evidence="2" key="2">
    <citation type="submission" date="2019-10" db="EMBL/GenBank/DDBJ databases">
        <title>A de novo genome assembly of a pear dwarfing rootstock.</title>
        <authorList>
            <person name="Wang F."/>
            <person name="Wang J."/>
            <person name="Li S."/>
            <person name="Zhang Y."/>
            <person name="Fang M."/>
            <person name="Ma L."/>
            <person name="Zhao Y."/>
            <person name="Jiang S."/>
        </authorList>
    </citation>
    <scope>NUCLEOTIDE SEQUENCE [LARGE SCALE GENOMIC DNA]</scope>
</reference>
<sequence length="55" mass="6052">MATNTPPLNNMIASIIMYPSLAASSGVRIGSSDSDFGEDEGAARLIRTRRFSRYW</sequence>
<protein>
    <submittedName>
        <fullName evidence="1">Copper transporter 5.1-like</fullName>
    </submittedName>
</protein>
<proteinExistence type="predicted"/>
<reference evidence="1 2" key="1">
    <citation type="submission" date="2019-09" db="EMBL/GenBank/DDBJ databases">
        <authorList>
            <person name="Ou C."/>
        </authorList>
    </citation>
    <scope>NUCLEOTIDE SEQUENCE [LARGE SCALE GENOMIC DNA]</scope>
    <source>
        <strain evidence="1">S2</strain>
        <tissue evidence="1">Leaf</tissue>
    </source>
</reference>
<dbReference type="EMBL" id="SMOL01000781">
    <property type="protein sequence ID" value="KAB2596892.1"/>
    <property type="molecule type" value="Genomic_DNA"/>
</dbReference>